<proteinExistence type="predicted"/>
<dbReference type="Gene3D" id="3.40.50.150">
    <property type="entry name" value="Vaccinia Virus protein VP39"/>
    <property type="match status" value="1"/>
</dbReference>
<accession>A0A8E7EJL2</accession>
<protein>
    <submittedName>
        <fullName evidence="5">Methyltransferase domain-containing protein</fullName>
    </submittedName>
</protein>
<dbReference type="InterPro" id="IPR041698">
    <property type="entry name" value="Methyltransf_25"/>
</dbReference>
<dbReference type="EMBL" id="CP075546">
    <property type="protein sequence ID" value="QVV89234.1"/>
    <property type="molecule type" value="Genomic_DNA"/>
</dbReference>
<dbReference type="GO" id="GO:0008168">
    <property type="term" value="F:methyltransferase activity"/>
    <property type="evidence" value="ECO:0007669"/>
    <property type="project" value="UniProtKB-KW"/>
</dbReference>
<sequence length="217" mass="25582">MNSSERDATIIRYSNRFKEFGYSPKTLGWSKNKEIIRHKIMSQIGVLDNHSVLDVGCGFGDLLKYFKNENIHIQYTGIDLNPDLVAIARDHHPEANFVIADFEDGFFDNKYDWILSSGIFNHKLDDNYQFITNVMRKMFEKCLKGFAADFLTSYVDFKEPNLFYAEPERVFSICKKFSKRIILRADYMPFENCIYCFKNDKFNEKTVFSEFDHEQSL</sequence>
<keyword evidence="3" id="KW-0949">S-adenosyl-L-methionine</keyword>
<dbReference type="GO" id="GO:0032259">
    <property type="term" value="P:methylation"/>
    <property type="evidence" value="ECO:0007669"/>
    <property type="project" value="UniProtKB-KW"/>
</dbReference>
<dbReference type="KEGG" id="mrtj:KHC33_01470"/>
<dbReference type="SUPFAM" id="SSF53335">
    <property type="entry name" value="S-adenosyl-L-methionine-dependent methyltransferases"/>
    <property type="match status" value="1"/>
</dbReference>
<dbReference type="PANTHER" id="PTHR43464">
    <property type="entry name" value="METHYLTRANSFERASE"/>
    <property type="match status" value="1"/>
</dbReference>
<evidence type="ECO:0000259" key="4">
    <source>
        <dbReference type="Pfam" id="PF13649"/>
    </source>
</evidence>
<dbReference type="CDD" id="cd02440">
    <property type="entry name" value="AdoMet_MTases"/>
    <property type="match status" value="1"/>
</dbReference>
<evidence type="ECO:0000256" key="3">
    <source>
        <dbReference type="ARBA" id="ARBA00022691"/>
    </source>
</evidence>
<dbReference type="Pfam" id="PF13649">
    <property type="entry name" value="Methyltransf_25"/>
    <property type="match status" value="1"/>
</dbReference>
<dbReference type="InterPro" id="IPR029063">
    <property type="entry name" value="SAM-dependent_MTases_sf"/>
</dbReference>
<evidence type="ECO:0000313" key="5">
    <source>
        <dbReference type="EMBL" id="QVV89234.1"/>
    </source>
</evidence>
<gene>
    <name evidence="5" type="ORF">KHC33_01470</name>
</gene>
<evidence type="ECO:0000256" key="1">
    <source>
        <dbReference type="ARBA" id="ARBA00022603"/>
    </source>
</evidence>
<dbReference type="RefSeq" id="WP_214420034.1">
    <property type="nucleotide sequence ID" value="NZ_CP075546.1"/>
</dbReference>
<feature type="domain" description="Methyltransferase" evidence="4">
    <location>
        <begin position="52"/>
        <end position="136"/>
    </location>
</feature>
<evidence type="ECO:0000256" key="2">
    <source>
        <dbReference type="ARBA" id="ARBA00022679"/>
    </source>
</evidence>
<dbReference type="AlphaFoldDB" id="A0A8E7EJL2"/>
<dbReference type="Proteomes" id="UP000680656">
    <property type="component" value="Chromosome"/>
</dbReference>
<keyword evidence="2 5" id="KW-0808">Transferase</keyword>
<keyword evidence="6" id="KW-1185">Reference proteome</keyword>
<name>A0A8E7EJL2_9EURY</name>
<organism evidence="5 6">
    <name type="scientific">Methanospirillum purgamenti</name>
    <dbReference type="NCBI Taxonomy" id="2834276"/>
    <lineage>
        <taxon>Archaea</taxon>
        <taxon>Methanobacteriati</taxon>
        <taxon>Methanobacteriota</taxon>
        <taxon>Stenosarchaea group</taxon>
        <taxon>Methanomicrobia</taxon>
        <taxon>Methanomicrobiales</taxon>
        <taxon>Methanospirillaceae</taxon>
        <taxon>Methanospirillum</taxon>
    </lineage>
</organism>
<keyword evidence="1 5" id="KW-0489">Methyltransferase</keyword>
<dbReference type="PANTHER" id="PTHR43464:SF19">
    <property type="entry name" value="UBIQUINONE BIOSYNTHESIS O-METHYLTRANSFERASE, MITOCHONDRIAL"/>
    <property type="match status" value="1"/>
</dbReference>
<dbReference type="GeneID" id="65095812"/>
<reference evidence="5 6" key="1">
    <citation type="submission" date="2021-05" db="EMBL/GenBank/DDBJ databases">
        <title>A novel Methanospirillum isolate from a pyrite-forming mixed culture.</title>
        <authorList>
            <person name="Bunk B."/>
            <person name="Sproer C."/>
            <person name="Spring S."/>
            <person name="Pester M."/>
        </authorList>
    </citation>
    <scope>NUCLEOTIDE SEQUENCE [LARGE SCALE GENOMIC DNA]</scope>
    <source>
        <strain evidence="5 6">J.3.6.1-F.2.7.3</strain>
    </source>
</reference>
<evidence type="ECO:0000313" key="6">
    <source>
        <dbReference type="Proteomes" id="UP000680656"/>
    </source>
</evidence>